<evidence type="ECO:0000256" key="1">
    <source>
        <dbReference type="ARBA" id="ARBA00009387"/>
    </source>
</evidence>
<organism evidence="4 5">
    <name type="scientific">Aliigemmobacter aestuarii</name>
    <dbReference type="NCBI Taxonomy" id="1445661"/>
    <lineage>
        <taxon>Bacteria</taxon>
        <taxon>Pseudomonadati</taxon>
        <taxon>Pseudomonadota</taxon>
        <taxon>Alphaproteobacteria</taxon>
        <taxon>Rhodobacterales</taxon>
        <taxon>Paracoccaceae</taxon>
        <taxon>Aliigemmobacter</taxon>
    </lineage>
</organism>
<feature type="chain" id="PRO_5020733075" evidence="2">
    <location>
        <begin position="22"/>
        <end position="233"/>
    </location>
</feature>
<gene>
    <name evidence="4" type="ORF">E7811_14225</name>
</gene>
<dbReference type="Proteomes" id="UP000309450">
    <property type="component" value="Unassembled WGS sequence"/>
</dbReference>
<accession>A0A4V3V051</accession>
<dbReference type="InterPro" id="IPR008258">
    <property type="entry name" value="Transglycosylase_SLT_dom_1"/>
</dbReference>
<evidence type="ECO:0000256" key="2">
    <source>
        <dbReference type="SAM" id="SignalP"/>
    </source>
</evidence>
<evidence type="ECO:0000259" key="3">
    <source>
        <dbReference type="Pfam" id="PF01464"/>
    </source>
</evidence>
<comment type="caution">
    <text evidence="4">The sequence shown here is derived from an EMBL/GenBank/DDBJ whole genome shotgun (WGS) entry which is preliminary data.</text>
</comment>
<reference evidence="4 5" key="1">
    <citation type="submission" date="2019-04" db="EMBL/GenBank/DDBJ databases">
        <title>Draft genome sequence of Gemmobacter aestuarii sp. nov.</title>
        <authorList>
            <person name="Hameed A."/>
            <person name="Lin S.-Y."/>
            <person name="Shahina M."/>
            <person name="Lai W.-A."/>
            <person name="Young C.-C."/>
        </authorList>
    </citation>
    <scope>NUCLEOTIDE SEQUENCE [LARGE SCALE GENOMIC DNA]</scope>
    <source>
        <strain evidence="4 5">CC-PW-75</strain>
    </source>
</reference>
<dbReference type="OrthoDB" id="5763339at2"/>
<keyword evidence="2" id="KW-0732">Signal</keyword>
<sequence length="233" mass="24784">MSVVRAAAVAATIALVSGCVASGPSASTGGGSGAMSFLSGKKLAPDTSPVPPMRWDHHPEAEEWTEEALIAVAAKDPVFAQTVPADVQAWCPGYAKADIEDRRAFWVGMFSALAKHESTWNPRASGGGGKWIGLTQIDPRSARNYGCDTHSVEGLKDGEANLRCAIQIASVQVPKDNMVVGNGKRGLGRDWAPFRSASKREDMRVWISQQPYCQPDEKPGRKAPVVVSAKNGL</sequence>
<proteinExistence type="inferred from homology"/>
<feature type="domain" description="Transglycosylase SLT" evidence="3">
    <location>
        <begin position="101"/>
        <end position="168"/>
    </location>
</feature>
<dbReference type="PROSITE" id="PS51257">
    <property type="entry name" value="PROKAR_LIPOPROTEIN"/>
    <property type="match status" value="1"/>
</dbReference>
<name>A0A4V3V051_9RHOB</name>
<comment type="similarity">
    <text evidence="1">Belongs to the virb1 family.</text>
</comment>
<protein>
    <submittedName>
        <fullName evidence="4">Lytic transglycosylase domain-containing protein</fullName>
    </submittedName>
</protein>
<dbReference type="InterPro" id="IPR023346">
    <property type="entry name" value="Lysozyme-like_dom_sf"/>
</dbReference>
<evidence type="ECO:0000313" key="4">
    <source>
        <dbReference type="EMBL" id="THD82228.1"/>
    </source>
</evidence>
<dbReference type="CDD" id="cd00442">
    <property type="entry name" value="Lyz-like"/>
    <property type="match status" value="1"/>
</dbReference>
<dbReference type="Pfam" id="PF01464">
    <property type="entry name" value="SLT"/>
    <property type="match status" value="1"/>
</dbReference>
<keyword evidence="5" id="KW-1185">Reference proteome</keyword>
<evidence type="ECO:0000313" key="5">
    <source>
        <dbReference type="Proteomes" id="UP000309450"/>
    </source>
</evidence>
<dbReference type="RefSeq" id="WP_136395336.1">
    <property type="nucleotide sequence ID" value="NZ_SSND01000004.1"/>
</dbReference>
<dbReference type="AlphaFoldDB" id="A0A4V3V051"/>
<dbReference type="SUPFAM" id="SSF53955">
    <property type="entry name" value="Lysozyme-like"/>
    <property type="match status" value="1"/>
</dbReference>
<dbReference type="EMBL" id="SSND01000004">
    <property type="protein sequence ID" value="THD82228.1"/>
    <property type="molecule type" value="Genomic_DNA"/>
</dbReference>
<dbReference type="Gene3D" id="1.10.530.10">
    <property type="match status" value="1"/>
</dbReference>
<feature type="signal peptide" evidence="2">
    <location>
        <begin position="1"/>
        <end position="21"/>
    </location>
</feature>